<protein>
    <recommendedName>
        <fullName evidence="5">Integral membrane protein</fullName>
    </recommendedName>
</protein>
<feature type="compositionally biased region" description="Low complexity" evidence="1">
    <location>
        <begin position="72"/>
        <end position="87"/>
    </location>
</feature>
<evidence type="ECO:0000256" key="1">
    <source>
        <dbReference type="SAM" id="MobiDB-lite"/>
    </source>
</evidence>
<reference evidence="3 4" key="1">
    <citation type="submission" date="2023-01" db="EMBL/GenBank/DDBJ databases">
        <title>Analysis of 21 Apiospora genomes using comparative genomics revels a genus with tremendous synthesis potential of carbohydrate active enzymes and secondary metabolites.</title>
        <authorList>
            <person name="Sorensen T."/>
        </authorList>
    </citation>
    <scope>NUCLEOTIDE SEQUENCE [LARGE SCALE GENOMIC DNA]</scope>
    <source>
        <strain evidence="3 4">CBS 20057</strain>
    </source>
</reference>
<organism evidence="3 4">
    <name type="scientific">Apiospora marii</name>
    <dbReference type="NCBI Taxonomy" id="335849"/>
    <lineage>
        <taxon>Eukaryota</taxon>
        <taxon>Fungi</taxon>
        <taxon>Dikarya</taxon>
        <taxon>Ascomycota</taxon>
        <taxon>Pezizomycotina</taxon>
        <taxon>Sordariomycetes</taxon>
        <taxon>Xylariomycetidae</taxon>
        <taxon>Amphisphaeriales</taxon>
        <taxon>Apiosporaceae</taxon>
        <taxon>Apiospora</taxon>
    </lineage>
</organism>
<feature type="transmembrane region" description="Helical" evidence="2">
    <location>
        <begin position="421"/>
        <end position="441"/>
    </location>
</feature>
<proteinExistence type="predicted"/>
<feature type="transmembrane region" description="Helical" evidence="2">
    <location>
        <begin position="380"/>
        <end position="401"/>
    </location>
</feature>
<evidence type="ECO:0000313" key="3">
    <source>
        <dbReference type="EMBL" id="KAK8018410.1"/>
    </source>
</evidence>
<keyword evidence="2" id="KW-1133">Transmembrane helix</keyword>
<evidence type="ECO:0000256" key="2">
    <source>
        <dbReference type="SAM" id="Phobius"/>
    </source>
</evidence>
<evidence type="ECO:0008006" key="5">
    <source>
        <dbReference type="Google" id="ProtNLM"/>
    </source>
</evidence>
<feature type="transmembrane region" description="Helical" evidence="2">
    <location>
        <begin position="342"/>
        <end position="360"/>
    </location>
</feature>
<feature type="transmembrane region" description="Helical" evidence="2">
    <location>
        <begin position="447"/>
        <end position="469"/>
    </location>
</feature>
<dbReference type="EMBL" id="JAQQWI010000010">
    <property type="protein sequence ID" value="KAK8018410.1"/>
    <property type="molecule type" value="Genomic_DNA"/>
</dbReference>
<accession>A0ABR1RVH5</accession>
<dbReference type="Proteomes" id="UP001396898">
    <property type="component" value="Unassembled WGS sequence"/>
</dbReference>
<keyword evidence="2" id="KW-0472">Membrane</keyword>
<sequence>MSPPGARGLARCPSHAVHIKGPVSFLNPTIGFVEASGSGRAAIRRSRSHHRDPPEDGRGSVPPIPSRAHDMTTTTATGAGSTAAADGATEKPAPGVVFHVWQTRNNRKGRHAVAVRVPSHPAATGLELPIATNAPKQVMRGIGRMVTRYPVWDVSYDVAIMFTIGKSFSVFYGYCTTSLHTFGYDIYFSDTTSSPGSVIWVINGFFAWLPLQSPSSAFAGETTLGGGITAFIGATVFEFGSVLLMLEAVNENRTDCFGWALEKETAAAAAAAAEEEEEHVGNGRLRLRPHPSRCVHHHRDKRSFLSSRLAKNDGVGDDEKGNRVWEWWPTWNELTTHYLREIGFLACLSQFLGATVFWISGFTGLPPILDALSTAATDGIFWLPQVVGGLGFIASGCLFMLEVQPNWHTPAPRVLGWHIGLWNLVGALGFTACGALGFAAGDAAVEYASTLATFIGSWAFLIGSVIQWYESLDKYPVVLRKSTPTTDT</sequence>
<comment type="caution">
    <text evidence="3">The sequence shown here is derived from an EMBL/GenBank/DDBJ whole genome shotgun (WGS) entry which is preliminary data.</text>
</comment>
<gene>
    <name evidence="3" type="ORF">PG991_007600</name>
</gene>
<name>A0ABR1RVH5_9PEZI</name>
<keyword evidence="4" id="KW-1185">Reference proteome</keyword>
<keyword evidence="2" id="KW-0812">Transmembrane</keyword>
<feature type="region of interest" description="Disordered" evidence="1">
    <location>
        <begin position="41"/>
        <end position="90"/>
    </location>
</feature>
<evidence type="ECO:0000313" key="4">
    <source>
        <dbReference type="Proteomes" id="UP001396898"/>
    </source>
</evidence>